<gene>
    <name evidence="7" type="ORF">NCTC11460_00320</name>
</gene>
<evidence type="ECO:0000313" key="8">
    <source>
        <dbReference type="Proteomes" id="UP000255101"/>
    </source>
</evidence>
<dbReference type="InterPro" id="IPR020948">
    <property type="entry name" value="P_starv_induced_PsiE-like"/>
</dbReference>
<evidence type="ECO:0000256" key="2">
    <source>
        <dbReference type="ARBA" id="ARBA00022475"/>
    </source>
</evidence>
<evidence type="ECO:0008006" key="9">
    <source>
        <dbReference type="Google" id="ProtNLM"/>
    </source>
</evidence>
<name>A0A379CFH2_9FIRM</name>
<comment type="subcellular location">
    <subcellularLocation>
        <location evidence="1">Cell membrane</location>
        <topology evidence="1">Multi-pass membrane protein</topology>
    </subcellularLocation>
</comment>
<feature type="transmembrane region" description="Helical" evidence="6">
    <location>
        <begin position="60"/>
        <end position="79"/>
    </location>
</feature>
<accession>A0A379CFH2</accession>
<dbReference type="Pfam" id="PF06146">
    <property type="entry name" value="PsiE"/>
    <property type="match status" value="1"/>
</dbReference>
<sequence>MIRKKMKKKVLNMAISFEMILAIVILLVVLLGTFDTLRVIYATYIVDYNHPIDYGQLNGIFAHILLLVIGVEIAIMLTLHKQSALLEVLMYGIARKMLLLPKTDGMLEIFLGVVAIGGLFLIRKYHIDEENESKESDENNINTTTQEN</sequence>
<evidence type="ECO:0000256" key="1">
    <source>
        <dbReference type="ARBA" id="ARBA00004651"/>
    </source>
</evidence>
<keyword evidence="2" id="KW-1003">Cell membrane</keyword>
<evidence type="ECO:0000256" key="6">
    <source>
        <dbReference type="SAM" id="Phobius"/>
    </source>
</evidence>
<keyword evidence="3 6" id="KW-0812">Transmembrane</keyword>
<evidence type="ECO:0000256" key="5">
    <source>
        <dbReference type="ARBA" id="ARBA00023136"/>
    </source>
</evidence>
<dbReference type="GeneID" id="79842831"/>
<dbReference type="Proteomes" id="UP000255101">
    <property type="component" value="Unassembled WGS sequence"/>
</dbReference>
<feature type="transmembrane region" description="Helical" evidence="6">
    <location>
        <begin position="105"/>
        <end position="122"/>
    </location>
</feature>
<dbReference type="EMBL" id="UGTB01000004">
    <property type="protein sequence ID" value="SUB60415.1"/>
    <property type="molecule type" value="Genomic_DNA"/>
</dbReference>
<dbReference type="RefSeq" id="WP_002843905.1">
    <property type="nucleotide sequence ID" value="NZ_CAMPYD010000032.1"/>
</dbReference>
<evidence type="ECO:0000256" key="3">
    <source>
        <dbReference type="ARBA" id="ARBA00022692"/>
    </source>
</evidence>
<keyword evidence="5 6" id="KW-0472">Membrane</keyword>
<dbReference type="AlphaFoldDB" id="A0A379CFH2"/>
<keyword evidence="4 6" id="KW-1133">Transmembrane helix</keyword>
<reference evidence="7 8" key="1">
    <citation type="submission" date="2018-06" db="EMBL/GenBank/DDBJ databases">
        <authorList>
            <consortium name="Pathogen Informatics"/>
            <person name="Doyle S."/>
        </authorList>
    </citation>
    <scope>NUCLEOTIDE SEQUENCE [LARGE SCALE GENOMIC DNA]</scope>
    <source>
        <strain evidence="7 8">NCTC11460</strain>
    </source>
</reference>
<protein>
    <recommendedName>
        <fullName evidence="9">Transporter</fullName>
    </recommendedName>
</protein>
<organism evidence="7 8">
    <name type="scientific">Peptostreptococcus anaerobius</name>
    <dbReference type="NCBI Taxonomy" id="1261"/>
    <lineage>
        <taxon>Bacteria</taxon>
        <taxon>Bacillati</taxon>
        <taxon>Bacillota</taxon>
        <taxon>Clostridia</taxon>
        <taxon>Peptostreptococcales</taxon>
        <taxon>Peptostreptococcaceae</taxon>
        <taxon>Peptostreptococcus</taxon>
    </lineage>
</organism>
<evidence type="ECO:0000313" key="7">
    <source>
        <dbReference type="EMBL" id="SUB60415.1"/>
    </source>
</evidence>
<evidence type="ECO:0000256" key="4">
    <source>
        <dbReference type="ARBA" id="ARBA00022989"/>
    </source>
</evidence>
<proteinExistence type="predicted"/>